<feature type="region of interest" description="Disordered" evidence="1">
    <location>
        <begin position="344"/>
        <end position="373"/>
    </location>
</feature>
<dbReference type="OrthoDB" id="10517085at2759"/>
<feature type="region of interest" description="Disordered" evidence="1">
    <location>
        <begin position="610"/>
        <end position="629"/>
    </location>
</feature>
<evidence type="ECO:0000313" key="2">
    <source>
        <dbReference type="EnsemblMetazoa" id="XP_038074137.1"/>
    </source>
</evidence>
<dbReference type="EnsemblMetazoa" id="XM_038218209.1">
    <property type="protein sequence ID" value="XP_038074137.1"/>
    <property type="gene ID" value="LOC119742170"/>
</dbReference>
<evidence type="ECO:0000313" key="3">
    <source>
        <dbReference type="Proteomes" id="UP000887568"/>
    </source>
</evidence>
<feature type="compositionally biased region" description="Polar residues" evidence="1">
    <location>
        <begin position="571"/>
        <end position="595"/>
    </location>
</feature>
<feature type="region of interest" description="Disordered" evidence="1">
    <location>
        <begin position="274"/>
        <end position="313"/>
    </location>
</feature>
<dbReference type="AlphaFoldDB" id="A0A914BFC0"/>
<evidence type="ECO:0000256" key="1">
    <source>
        <dbReference type="SAM" id="MobiDB-lite"/>
    </source>
</evidence>
<proteinExistence type="predicted"/>
<dbReference type="RefSeq" id="XP_038074137.1">
    <property type="nucleotide sequence ID" value="XM_038218209.1"/>
</dbReference>
<sequence length="629" mass="69688">MESIEDYTDDLRASLRQRMEHTLNDKKVQVADILSSTHGQMMGAKLTDPQHWSYSGSRRCLAEMLHRSYGGPSWNSPATPQGSPADGVFSSMSQREEVVEPMDIVPINHQETAPRDYEQVNLGKADDRQVQRRVRFEDDVGKNSTSAPSLINNTFPGEMLKRVNEPTRAVCGEKLLVKNADRTGKQKYTPQTHNLHETEAIKRYRRRDASHIHSKELSGTASKSGALRRGTSPLSPELGNHHMLSGSFRPKVSYDGSNHDEVSSLAILPINSKDTGLSAHHSSSDKSSAPKRTRNKKFGSQDTHAELRQSTGQRNEQVVIFDNWIKPLNKTESAQLFMQLGDSMDGERRENDKHVKSPGPKPQRSSKSTQTETRPDQFCKVVLFTVPHFSDLRVQAGLHGGDSAYISARKSKSTQSADMTQCLARRQGTRTNFQSILDNADKRLTGIERQKGKSCLAQREISRAHLITKASHIARPEMSCEHLSEDIDLCKPSRTVGTNTSPEGTEYSHPTKNLAKYKWKSDEKSHRGKRPLSNSTKIMPDVNGALSTTDSAMQQPRAKSKSAGIFITATDRISPTSPAGRSHASTSECSDQNSTNETGILVIHAASGTTKSMPLTPRTSKVPLKNKTF</sequence>
<feature type="compositionally biased region" description="Polar residues" evidence="1">
    <location>
        <begin position="363"/>
        <end position="372"/>
    </location>
</feature>
<protein>
    <submittedName>
        <fullName evidence="2">Uncharacterized protein</fullName>
    </submittedName>
</protein>
<reference evidence="2" key="1">
    <citation type="submission" date="2022-11" db="UniProtKB">
        <authorList>
            <consortium name="EnsemblMetazoa"/>
        </authorList>
    </citation>
    <scope>IDENTIFICATION</scope>
</reference>
<feature type="compositionally biased region" description="Polar residues" evidence="1">
    <location>
        <begin position="545"/>
        <end position="554"/>
    </location>
</feature>
<feature type="compositionally biased region" description="Polar residues" evidence="1">
    <location>
        <begin position="298"/>
        <end position="313"/>
    </location>
</feature>
<dbReference type="GeneID" id="119742170"/>
<feature type="compositionally biased region" description="Polar residues" evidence="1">
    <location>
        <begin position="610"/>
        <end position="619"/>
    </location>
</feature>
<keyword evidence="3" id="KW-1185">Reference proteome</keyword>
<accession>A0A914BFC0</accession>
<name>A0A914BFC0_PATMI</name>
<dbReference type="Proteomes" id="UP000887568">
    <property type="component" value="Unplaced"/>
</dbReference>
<feature type="region of interest" description="Disordered" evidence="1">
    <location>
        <begin position="518"/>
        <end position="595"/>
    </location>
</feature>
<dbReference type="OMA" id="HIARPEM"/>
<organism evidence="2 3">
    <name type="scientific">Patiria miniata</name>
    <name type="common">Bat star</name>
    <name type="synonym">Asterina miniata</name>
    <dbReference type="NCBI Taxonomy" id="46514"/>
    <lineage>
        <taxon>Eukaryota</taxon>
        <taxon>Metazoa</taxon>
        <taxon>Echinodermata</taxon>
        <taxon>Eleutherozoa</taxon>
        <taxon>Asterozoa</taxon>
        <taxon>Asteroidea</taxon>
        <taxon>Valvatacea</taxon>
        <taxon>Valvatida</taxon>
        <taxon>Asterinidae</taxon>
        <taxon>Patiria</taxon>
    </lineage>
</organism>
<feature type="compositionally biased region" description="Basic and acidic residues" evidence="1">
    <location>
        <begin position="345"/>
        <end position="355"/>
    </location>
</feature>
<feature type="region of interest" description="Disordered" evidence="1">
    <location>
        <begin position="210"/>
        <end position="244"/>
    </location>
</feature>
<feature type="compositionally biased region" description="Low complexity" evidence="1">
    <location>
        <begin position="278"/>
        <end position="287"/>
    </location>
</feature>